<evidence type="ECO:0000313" key="3">
    <source>
        <dbReference type="EMBL" id="SUK49420.1"/>
    </source>
</evidence>
<evidence type="ECO:0000259" key="2">
    <source>
        <dbReference type="PROSITE" id="PS51819"/>
    </source>
</evidence>
<dbReference type="AlphaFoldDB" id="A0A380DT34"/>
<dbReference type="Pfam" id="PF00903">
    <property type="entry name" value="Glyoxalase"/>
    <property type="match status" value="1"/>
</dbReference>
<organism evidence="3 4">
    <name type="scientific">Staphylococcus aureus</name>
    <dbReference type="NCBI Taxonomy" id="1280"/>
    <lineage>
        <taxon>Bacteria</taxon>
        <taxon>Bacillati</taxon>
        <taxon>Bacillota</taxon>
        <taxon>Bacilli</taxon>
        <taxon>Bacillales</taxon>
        <taxon>Staphylococcaceae</taxon>
        <taxon>Staphylococcus</taxon>
    </lineage>
</organism>
<sequence length="187" mass="21522">MEKLNQVMLYVDDVEKAKAFWIETLEFVVVSETPLAEDYVAVEVSPTKDAETSLTIMAKEFIEKYSPEVNLGTPSLMFKEKNFDALYSKLNDLGLTGHDIVEMNGQRVFNFQDGQGNYLQLVTKQSILIFIQAFILIFELNFSMKVLFLSFYAIVCTKLLTFLESVTKLLLYRAWKRFPIRRLTGGD</sequence>
<dbReference type="InterPro" id="IPR037523">
    <property type="entry name" value="VOC_core"/>
</dbReference>
<accession>A0A380DT34</accession>
<feature type="transmembrane region" description="Helical" evidence="1">
    <location>
        <begin position="127"/>
        <end position="144"/>
    </location>
</feature>
<dbReference type="SUPFAM" id="SSF54593">
    <property type="entry name" value="Glyoxalase/Bleomycin resistance protein/Dihydroxybiphenyl dioxygenase"/>
    <property type="match status" value="1"/>
</dbReference>
<dbReference type="Gene3D" id="3.10.180.10">
    <property type="entry name" value="2,3-Dihydroxybiphenyl 1,2-Dioxygenase, domain 1"/>
    <property type="match status" value="1"/>
</dbReference>
<dbReference type="EMBL" id="UHAP01000001">
    <property type="protein sequence ID" value="SUK49420.1"/>
    <property type="molecule type" value="Genomic_DNA"/>
</dbReference>
<dbReference type="Proteomes" id="UP000255091">
    <property type="component" value="Unassembled WGS sequence"/>
</dbReference>
<gene>
    <name evidence="3" type="ORF">NCTC6133_02020</name>
</gene>
<feature type="domain" description="VOC" evidence="2">
    <location>
        <begin position="3"/>
        <end position="124"/>
    </location>
</feature>
<dbReference type="PROSITE" id="PS51819">
    <property type="entry name" value="VOC"/>
    <property type="match status" value="1"/>
</dbReference>
<keyword evidence="1" id="KW-1133">Transmembrane helix</keyword>
<feature type="transmembrane region" description="Helical" evidence="1">
    <location>
        <begin position="150"/>
        <end position="172"/>
    </location>
</feature>
<keyword evidence="1" id="KW-0472">Membrane</keyword>
<keyword evidence="3" id="KW-0223">Dioxygenase</keyword>
<proteinExistence type="predicted"/>
<name>A0A380DT34_STAAU</name>
<keyword evidence="1" id="KW-0812">Transmembrane</keyword>
<protein>
    <submittedName>
        <fullName evidence="3">Glyoxalase/bleomycin resistance protein/dioxygenase superfamily protein</fullName>
    </submittedName>
</protein>
<keyword evidence="3" id="KW-0560">Oxidoreductase</keyword>
<dbReference type="InterPro" id="IPR029068">
    <property type="entry name" value="Glyas_Bleomycin-R_OHBP_Dase"/>
</dbReference>
<dbReference type="GO" id="GO:0051213">
    <property type="term" value="F:dioxygenase activity"/>
    <property type="evidence" value="ECO:0007669"/>
    <property type="project" value="UniProtKB-KW"/>
</dbReference>
<dbReference type="PANTHER" id="PTHR36437">
    <property type="entry name" value="GLYOXALASE/BLEOMYCIN RESISTANCE PROTEIN/DIOXYGENASE"/>
    <property type="match status" value="1"/>
</dbReference>
<evidence type="ECO:0000256" key="1">
    <source>
        <dbReference type="SAM" id="Phobius"/>
    </source>
</evidence>
<dbReference type="PANTHER" id="PTHR36437:SF2">
    <property type="entry name" value="GLYOXALASE_BLEOMYCIN RESISTANCE PROTEIN_DIOXYGENASE"/>
    <property type="match status" value="1"/>
</dbReference>
<dbReference type="InterPro" id="IPR004360">
    <property type="entry name" value="Glyas_Fos-R_dOase_dom"/>
</dbReference>
<evidence type="ECO:0000313" key="4">
    <source>
        <dbReference type="Proteomes" id="UP000255091"/>
    </source>
</evidence>
<reference evidence="3 4" key="1">
    <citation type="submission" date="2018-06" db="EMBL/GenBank/DDBJ databases">
        <authorList>
            <consortium name="Pathogen Informatics"/>
            <person name="Doyle S."/>
        </authorList>
    </citation>
    <scope>NUCLEOTIDE SEQUENCE [LARGE SCALE GENOMIC DNA]</scope>
    <source>
        <strain evidence="3 4">NCTC6133</strain>
    </source>
</reference>